<evidence type="ECO:0000259" key="6">
    <source>
        <dbReference type="PROSITE" id="PS50995"/>
    </source>
</evidence>
<protein>
    <submittedName>
        <fullName evidence="8">MarR family transcriptional regulator</fullName>
    </submittedName>
</protein>
<dbReference type="InterPro" id="IPR000835">
    <property type="entry name" value="HTH_MarR-typ"/>
</dbReference>
<keyword evidence="12" id="KW-1185">Reference proteome</keyword>
<evidence type="ECO:0000313" key="10">
    <source>
        <dbReference type="Proteomes" id="UP000214739"/>
    </source>
</evidence>
<dbReference type="InterPro" id="IPR039422">
    <property type="entry name" value="MarR/SlyA-like"/>
</dbReference>
<dbReference type="Proteomes" id="UP000216802">
    <property type="component" value="Unassembled WGS sequence"/>
</dbReference>
<dbReference type="InterPro" id="IPR036388">
    <property type="entry name" value="WH-like_DNA-bd_sf"/>
</dbReference>
<dbReference type="Gene3D" id="1.10.10.10">
    <property type="entry name" value="Winged helix-like DNA-binding domain superfamily/Winged helix DNA-binding domain"/>
    <property type="match status" value="1"/>
</dbReference>
<dbReference type="GO" id="GO:0005737">
    <property type="term" value="C:cytoplasm"/>
    <property type="evidence" value="ECO:0007669"/>
    <property type="project" value="UniProtKB-SubCell"/>
</dbReference>
<dbReference type="RefSeq" id="WP_057963219.1">
    <property type="nucleotide sequence ID" value="NZ_BAAAXO010000028.1"/>
</dbReference>
<name>A0A269XVC1_9LACO</name>
<dbReference type="Proteomes" id="UP000214739">
    <property type="component" value="Unassembled WGS sequence"/>
</dbReference>
<reference evidence="9 12" key="3">
    <citation type="journal article" date="2019" name="Appl. Microbiol. Biotechnol.">
        <title>Uncovering carbohydrate metabolism through a genotype-phenotype association study of 56 lactic acid bacteria genomes.</title>
        <authorList>
            <person name="Buron-Moles G."/>
            <person name="Chailyan A."/>
            <person name="Dolejs I."/>
            <person name="Forster J."/>
            <person name="Miks M.H."/>
        </authorList>
    </citation>
    <scope>NUCLEOTIDE SEQUENCE [LARGE SCALE GENOMIC DNA]</scope>
    <source>
        <strain evidence="9 12">DSM 10551</strain>
    </source>
</reference>
<dbReference type="InterPro" id="IPR055166">
    <property type="entry name" value="Transc_reg_Sar_Rot_HTH"/>
</dbReference>
<dbReference type="EMBL" id="BDGB01000064">
    <property type="protein sequence ID" value="GAW72230.1"/>
    <property type="molecule type" value="Genomic_DNA"/>
</dbReference>
<evidence type="ECO:0000256" key="1">
    <source>
        <dbReference type="ARBA" id="ARBA00004496"/>
    </source>
</evidence>
<evidence type="ECO:0000256" key="5">
    <source>
        <dbReference type="ARBA" id="ARBA00023163"/>
    </source>
</evidence>
<evidence type="ECO:0000313" key="9">
    <source>
        <dbReference type="EMBL" id="TDG95242.1"/>
    </source>
</evidence>
<dbReference type="EMBL" id="NCXI01000134">
    <property type="protein sequence ID" value="PAK77228.1"/>
    <property type="molecule type" value="Genomic_DNA"/>
</dbReference>
<evidence type="ECO:0000256" key="2">
    <source>
        <dbReference type="ARBA" id="ARBA00022490"/>
    </source>
</evidence>
<dbReference type="EMBL" id="PUFL01000001">
    <property type="protein sequence ID" value="TDG95242.1"/>
    <property type="molecule type" value="Genomic_DNA"/>
</dbReference>
<dbReference type="GO" id="GO:0003677">
    <property type="term" value="F:DNA binding"/>
    <property type="evidence" value="ECO:0007669"/>
    <property type="project" value="UniProtKB-KW"/>
</dbReference>
<sequence>MPQIQPIHLDEQLCFQVYSANKKFNHFYQQALKPFDLTYPQYIAMLTLWQYAPLSVKQLGEYLHLDSGTLTPLLKRLESHGWISRSRSRSDERTVVIQLTDKAKEQQNVVYGHINSCFDILGLTPDEKETCMQAMTTLEQKLDLYNDPQV</sequence>
<keyword evidence="2" id="KW-0963">Cytoplasm</keyword>
<reference evidence="7 10" key="1">
    <citation type="journal article" date="2017" name="Biosci Microbiota Food Health">
        <title>Genomic characterization reconfirms the taxonomic status of Lactobacillus parakefiri.</title>
        <authorList>
            <person name="Tanizawa Y."/>
            <person name="Kobayashi H."/>
            <person name="Kaminuma E."/>
            <person name="Sakamoto M."/>
            <person name="Ohkuma M."/>
            <person name="Nakamura Y."/>
            <person name="Arita M."/>
            <person name="Tohno M."/>
        </authorList>
    </citation>
    <scope>NUCLEOTIDE SEQUENCE [LARGE SCALE GENOMIC DNA]</scope>
    <source>
        <strain evidence="7 10">JCM 8573</strain>
    </source>
</reference>
<comment type="subcellular location">
    <subcellularLocation>
        <location evidence="1">Cytoplasm</location>
    </subcellularLocation>
</comment>
<evidence type="ECO:0000313" key="7">
    <source>
        <dbReference type="EMBL" id="GAW72230.1"/>
    </source>
</evidence>
<dbReference type="InterPro" id="IPR036390">
    <property type="entry name" value="WH_DNA-bd_sf"/>
</dbReference>
<reference evidence="8 11" key="2">
    <citation type="submission" date="2017-04" db="EMBL/GenBank/DDBJ databases">
        <title>Kefir bacterial isolates.</title>
        <authorList>
            <person name="Kim Y."/>
            <person name="Blasche S."/>
            <person name="Patil K.R."/>
        </authorList>
    </citation>
    <scope>NUCLEOTIDE SEQUENCE [LARGE SCALE GENOMIC DNA]</scope>
    <source>
        <strain evidence="8 11">OG2</strain>
    </source>
</reference>
<dbReference type="PRINTS" id="PR00598">
    <property type="entry name" value="HTHMARR"/>
</dbReference>
<keyword evidence="4" id="KW-0238">DNA-binding</keyword>
<feature type="domain" description="HTH marR-type" evidence="6">
    <location>
        <begin position="10"/>
        <end position="140"/>
    </location>
</feature>
<dbReference type="GO" id="GO:0003700">
    <property type="term" value="F:DNA-binding transcription factor activity"/>
    <property type="evidence" value="ECO:0007669"/>
    <property type="project" value="InterPro"/>
</dbReference>
<proteinExistence type="predicted"/>
<accession>A0A269XVC1</accession>
<keyword evidence="5" id="KW-0804">Transcription</keyword>
<dbReference type="GO" id="GO:0006950">
    <property type="term" value="P:response to stress"/>
    <property type="evidence" value="ECO:0007669"/>
    <property type="project" value="TreeGrafter"/>
</dbReference>
<evidence type="ECO:0000256" key="4">
    <source>
        <dbReference type="ARBA" id="ARBA00023125"/>
    </source>
</evidence>
<dbReference type="SUPFAM" id="SSF46785">
    <property type="entry name" value="Winged helix' DNA-binding domain"/>
    <property type="match status" value="1"/>
</dbReference>
<dbReference type="Pfam" id="PF22381">
    <property type="entry name" value="Staph_reg_Sar_Rot"/>
    <property type="match status" value="1"/>
</dbReference>
<dbReference type="AlphaFoldDB" id="A0A269XVC1"/>
<gene>
    <name evidence="7" type="primary">marR_5</name>
    <name evidence="8" type="ORF">B8W98_11260</name>
    <name evidence="9" type="ORF">C5L28_001416</name>
    <name evidence="7" type="ORF">LPKJCM_01341</name>
</gene>
<dbReference type="PANTHER" id="PTHR33164:SF5">
    <property type="entry name" value="ORGANIC HYDROPEROXIDE RESISTANCE TRANSCRIPTIONAL REGULATOR"/>
    <property type="match status" value="1"/>
</dbReference>
<dbReference type="OrthoDB" id="9806864at2"/>
<evidence type="ECO:0000313" key="12">
    <source>
        <dbReference type="Proteomes" id="UP000294668"/>
    </source>
</evidence>
<dbReference type="PANTHER" id="PTHR33164">
    <property type="entry name" value="TRANSCRIPTIONAL REGULATOR, MARR FAMILY"/>
    <property type="match status" value="1"/>
</dbReference>
<dbReference type="SMART" id="SM00347">
    <property type="entry name" value="HTH_MARR"/>
    <property type="match status" value="1"/>
</dbReference>
<reference evidence="9" key="4">
    <citation type="submission" date="2019-02" db="EMBL/GenBank/DDBJ databases">
        <authorList>
            <person name="Buron G."/>
            <person name="Chaylann A."/>
            <person name="Dolejs I."/>
            <person name="Forster J."/>
            <person name="Miks M.H."/>
        </authorList>
    </citation>
    <scope>NUCLEOTIDE SEQUENCE</scope>
    <source>
        <strain evidence="9">DSM 10551</strain>
    </source>
</reference>
<keyword evidence="3" id="KW-0805">Transcription regulation</keyword>
<comment type="caution">
    <text evidence="8">The sequence shown here is derived from an EMBL/GenBank/DDBJ whole genome shotgun (WGS) entry which is preliminary data.</text>
</comment>
<dbReference type="Proteomes" id="UP000294668">
    <property type="component" value="Unassembled WGS sequence"/>
</dbReference>
<dbReference type="PROSITE" id="PS50995">
    <property type="entry name" value="HTH_MARR_2"/>
    <property type="match status" value="1"/>
</dbReference>
<evidence type="ECO:0000313" key="8">
    <source>
        <dbReference type="EMBL" id="PAK77228.1"/>
    </source>
</evidence>
<evidence type="ECO:0000256" key="3">
    <source>
        <dbReference type="ARBA" id="ARBA00023015"/>
    </source>
</evidence>
<evidence type="ECO:0000313" key="11">
    <source>
        <dbReference type="Proteomes" id="UP000216802"/>
    </source>
</evidence>
<organism evidence="8 11">
    <name type="scientific">Lentilactobacillus parakefiri</name>
    <dbReference type="NCBI Taxonomy" id="152332"/>
    <lineage>
        <taxon>Bacteria</taxon>
        <taxon>Bacillati</taxon>
        <taxon>Bacillota</taxon>
        <taxon>Bacilli</taxon>
        <taxon>Lactobacillales</taxon>
        <taxon>Lactobacillaceae</taxon>
        <taxon>Lentilactobacillus</taxon>
    </lineage>
</organism>